<dbReference type="Gene3D" id="3.30.70.330">
    <property type="match status" value="1"/>
</dbReference>
<reference evidence="6" key="2">
    <citation type="submission" date="2015-01" db="EMBL/GenBank/DDBJ databases">
        <title>Evolutionary Origins and Diversification of the Mycorrhizal Mutualists.</title>
        <authorList>
            <consortium name="DOE Joint Genome Institute"/>
            <consortium name="Mycorrhizal Genomics Consortium"/>
            <person name="Kohler A."/>
            <person name="Kuo A."/>
            <person name="Nagy L.G."/>
            <person name="Floudas D."/>
            <person name="Copeland A."/>
            <person name="Barry K.W."/>
            <person name="Cichocki N."/>
            <person name="Veneault-Fourrey C."/>
            <person name="LaButti K."/>
            <person name="Lindquist E.A."/>
            <person name="Lipzen A."/>
            <person name="Lundell T."/>
            <person name="Morin E."/>
            <person name="Murat C."/>
            <person name="Riley R."/>
            <person name="Ohm R."/>
            <person name="Sun H."/>
            <person name="Tunlid A."/>
            <person name="Henrissat B."/>
            <person name="Grigoriev I.V."/>
            <person name="Hibbett D.S."/>
            <person name="Martin F."/>
        </authorList>
    </citation>
    <scope>NUCLEOTIDE SEQUENCE [LARGE SCALE GENOMIC DNA]</scope>
    <source>
        <strain evidence="6">MUT 4182</strain>
    </source>
</reference>
<dbReference type="GO" id="GO:0003729">
    <property type="term" value="F:mRNA binding"/>
    <property type="evidence" value="ECO:0007669"/>
    <property type="project" value="TreeGrafter"/>
</dbReference>
<keyword evidence="1 2" id="KW-0694">RNA-binding</keyword>
<dbReference type="OrthoDB" id="346839at2759"/>
<evidence type="ECO:0000313" key="5">
    <source>
        <dbReference type="EMBL" id="KIO28074.1"/>
    </source>
</evidence>
<dbReference type="SUPFAM" id="SSF54928">
    <property type="entry name" value="RNA-binding domain, RBD"/>
    <property type="match status" value="1"/>
</dbReference>
<dbReference type="GO" id="GO:0005634">
    <property type="term" value="C:nucleus"/>
    <property type="evidence" value="ECO:0007669"/>
    <property type="project" value="TreeGrafter"/>
</dbReference>
<feature type="region of interest" description="Disordered" evidence="3">
    <location>
        <begin position="100"/>
        <end position="149"/>
    </location>
</feature>
<dbReference type="PANTHER" id="PTHR19965:SF35">
    <property type="entry name" value="RNA ANNEALING PROTEIN YRA1"/>
    <property type="match status" value="1"/>
</dbReference>
<dbReference type="HOGENOM" id="CLU_1751054_0_0_1"/>
<dbReference type="InterPro" id="IPR051229">
    <property type="entry name" value="ALYREF_mRNA_export"/>
</dbReference>
<dbReference type="SMART" id="SM00360">
    <property type="entry name" value="RRM"/>
    <property type="match status" value="1"/>
</dbReference>
<dbReference type="InterPro" id="IPR000504">
    <property type="entry name" value="RRM_dom"/>
</dbReference>
<dbReference type="Pfam" id="PF00076">
    <property type="entry name" value="RRM_1"/>
    <property type="match status" value="1"/>
</dbReference>
<dbReference type="Proteomes" id="UP000054248">
    <property type="component" value="Unassembled WGS sequence"/>
</dbReference>
<dbReference type="AlphaFoldDB" id="A0A0C3QMI5"/>
<feature type="domain" description="RRM" evidence="4">
    <location>
        <begin position="17"/>
        <end position="96"/>
    </location>
</feature>
<reference evidence="5 6" key="1">
    <citation type="submission" date="2014-04" db="EMBL/GenBank/DDBJ databases">
        <authorList>
            <consortium name="DOE Joint Genome Institute"/>
            <person name="Kuo A."/>
            <person name="Girlanda M."/>
            <person name="Perotto S."/>
            <person name="Kohler A."/>
            <person name="Nagy L.G."/>
            <person name="Floudas D."/>
            <person name="Copeland A."/>
            <person name="Barry K.W."/>
            <person name="Cichocki N."/>
            <person name="Veneault-Fourrey C."/>
            <person name="LaButti K."/>
            <person name="Lindquist E.A."/>
            <person name="Lipzen A."/>
            <person name="Lundell T."/>
            <person name="Morin E."/>
            <person name="Murat C."/>
            <person name="Sun H."/>
            <person name="Tunlid A."/>
            <person name="Henrissat B."/>
            <person name="Grigoriev I.V."/>
            <person name="Hibbett D.S."/>
            <person name="Martin F."/>
            <person name="Nordberg H.P."/>
            <person name="Cantor M.N."/>
            <person name="Hua S.X."/>
        </authorList>
    </citation>
    <scope>NUCLEOTIDE SEQUENCE [LARGE SCALE GENOMIC DNA]</scope>
    <source>
        <strain evidence="5 6">MUT 4182</strain>
    </source>
</reference>
<evidence type="ECO:0000259" key="4">
    <source>
        <dbReference type="PROSITE" id="PS50102"/>
    </source>
</evidence>
<dbReference type="EMBL" id="KN822999">
    <property type="protein sequence ID" value="KIO28074.1"/>
    <property type="molecule type" value="Genomic_DNA"/>
</dbReference>
<proteinExistence type="predicted"/>
<evidence type="ECO:0000256" key="1">
    <source>
        <dbReference type="ARBA" id="ARBA00022884"/>
    </source>
</evidence>
<sequence>MDLNLSEVVTSESNEGSKIVVSGLPLEVTALQVKELFLTIIGPVKECNINYDDTGLSTGSATVIFTRSEDAQRTYWELNDRSIDGVHTLRIQIVVESSGAPEASLAPSGDGEGEARDTGARALAGDDGQGPQREAGGANVANDEAAPKA</sequence>
<name>A0A0C3QMI5_9AGAM</name>
<evidence type="ECO:0000256" key="2">
    <source>
        <dbReference type="PROSITE-ProRule" id="PRU00176"/>
    </source>
</evidence>
<protein>
    <recommendedName>
        <fullName evidence="4">RRM domain-containing protein</fullName>
    </recommendedName>
</protein>
<evidence type="ECO:0000313" key="6">
    <source>
        <dbReference type="Proteomes" id="UP000054248"/>
    </source>
</evidence>
<dbReference type="PANTHER" id="PTHR19965">
    <property type="entry name" value="RNA AND EXPORT FACTOR BINDING PROTEIN"/>
    <property type="match status" value="1"/>
</dbReference>
<dbReference type="STRING" id="1051891.A0A0C3QMI5"/>
<gene>
    <name evidence="5" type="ORF">M407DRAFT_6955</name>
</gene>
<accession>A0A0C3QMI5</accession>
<dbReference type="PROSITE" id="PS50102">
    <property type="entry name" value="RRM"/>
    <property type="match status" value="1"/>
</dbReference>
<evidence type="ECO:0000256" key="3">
    <source>
        <dbReference type="SAM" id="MobiDB-lite"/>
    </source>
</evidence>
<organism evidence="5 6">
    <name type="scientific">Tulasnella calospora MUT 4182</name>
    <dbReference type="NCBI Taxonomy" id="1051891"/>
    <lineage>
        <taxon>Eukaryota</taxon>
        <taxon>Fungi</taxon>
        <taxon>Dikarya</taxon>
        <taxon>Basidiomycota</taxon>
        <taxon>Agaricomycotina</taxon>
        <taxon>Agaricomycetes</taxon>
        <taxon>Cantharellales</taxon>
        <taxon>Tulasnellaceae</taxon>
        <taxon>Tulasnella</taxon>
    </lineage>
</organism>
<dbReference type="InterPro" id="IPR012677">
    <property type="entry name" value="Nucleotide-bd_a/b_plait_sf"/>
</dbReference>
<keyword evidence="6" id="KW-1185">Reference proteome</keyword>
<dbReference type="InterPro" id="IPR035979">
    <property type="entry name" value="RBD_domain_sf"/>
</dbReference>